<dbReference type="EMBL" id="CSTD01000002">
    <property type="protein sequence ID" value="CPR10933.1"/>
    <property type="molecule type" value="Genomic_DNA"/>
</dbReference>
<sequence>MWPWVFGGCVLIALLGVGGCFAFVGLVATGVHMESKREVNVTYQVEGIGDAVAVTYSGRNYNTAQDTDVDLADLRGSV</sequence>
<organism evidence="1 2">
    <name type="scientific">Mycobacterium bohemicum DSM 44277</name>
    <dbReference type="NCBI Taxonomy" id="1236609"/>
    <lineage>
        <taxon>Bacteria</taxon>
        <taxon>Bacillati</taxon>
        <taxon>Actinomycetota</taxon>
        <taxon>Actinomycetes</taxon>
        <taxon>Mycobacteriales</taxon>
        <taxon>Mycobacteriaceae</taxon>
        <taxon>Mycobacterium</taxon>
    </lineage>
</organism>
<evidence type="ECO:0000313" key="1">
    <source>
        <dbReference type="EMBL" id="CPR10933.1"/>
    </source>
</evidence>
<evidence type="ECO:0000313" key="2">
    <source>
        <dbReference type="Proteomes" id="UP000198875"/>
    </source>
</evidence>
<dbReference type="AlphaFoldDB" id="A0A0U0W7N2"/>
<reference evidence="1 2" key="1">
    <citation type="submission" date="2015-03" db="EMBL/GenBank/DDBJ databases">
        <authorList>
            <person name="Murphy D."/>
        </authorList>
    </citation>
    <scope>NUCLEOTIDE SEQUENCE [LARGE SCALE GENOMIC DNA]</scope>
    <source>
        <strain evidence="1 2">DSM 44277</strain>
    </source>
</reference>
<protein>
    <submittedName>
        <fullName evidence="1">Uncharacterized protein</fullName>
    </submittedName>
</protein>
<proteinExistence type="predicted"/>
<accession>A0A0U0W7N2</accession>
<dbReference type="Proteomes" id="UP000198875">
    <property type="component" value="Unassembled WGS sequence"/>
</dbReference>
<name>A0A0U0W7N2_MYCBE</name>
<gene>
    <name evidence="1" type="ORF">BN971_02208</name>
</gene>